<dbReference type="GO" id="GO:0009279">
    <property type="term" value="C:cell outer membrane"/>
    <property type="evidence" value="ECO:0007669"/>
    <property type="project" value="UniProtKB-SubCell"/>
</dbReference>
<sequence>MYLRLVHFILILLLLSISIDGFSQNNDNNHAYTLEEIIKLSKDKSLASLQANTIKENKYWQWKTFNSTYKPQLSMSGSLPGFNRTFQNVQQNDGSIAFVPVSYNYSTVDLSLSQSIGLTGGEVFISSKIEQFKNFYIDQTQYSSKPTFIGIKQPLFSYNALRWDRKIQPLRYAESQKKFSEDIENVGLQVSALFFELLISQKIYDISKNNLANNDAIYNIGKVRYSLGKISENELLQLKLALINTNKAVAQAALGAEVATLNLKSFTGFLGEGDVKLILPDSIPAFNINVDSVLSEGTRKRSDIVSYKRRTLEAERDVAEARGTSGFRANLVATIGLSGRGSAVSEVYRNPANEQSFNIGFNFPILDWGLRTSKIKTAQANKKLVEYTIAQEQINFGNQIRTQVKQFTMNRELVKINKEANEIAQKRYSISMKRYVVGDLGITDLNIALQEKDSAQSEYLFSLKNFWLSYQYLKVLTLYDFKNSKRN</sequence>
<keyword evidence="9" id="KW-1185">Reference proteome</keyword>
<evidence type="ECO:0008006" key="10">
    <source>
        <dbReference type="Google" id="ProtNLM"/>
    </source>
</evidence>
<dbReference type="SUPFAM" id="SSF56954">
    <property type="entry name" value="Outer membrane efflux proteins (OEP)"/>
    <property type="match status" value="1"/>
</dbReference>
<dbReference type="PANTHER" id="PTHR30026:SF20">
    <property type="entry name" value="OUTER MEMBRANE PROTEIN TOLC"/>
    <property type="match status" value="1"/>
</dbReference>
<evidence type="ECO:0000256" key="5">
    <source>
        <dbReference type="ARBA" id="ARBA00022692"/>
    </source>
</evidence>
<evidence type="ECO:0000313" key="9">
    <source>
        <dbReference type="Proteomes" id="UP000032049"/>
    </source>
</evidence>
<evidence type="ECO:0000256" key="2">
    <source>
        <dbReference type="ARBA" id="ARBA00007613"/>
    </source>
</evidence>
<keyword evidence="5" id="KW-0812">Transmembrane</keyword>
<protein>
    <recommendedName>
        <fullName evidence="10">TolC family protein</fullName>
    </recommendedName>
</protein>
<dbReference type="EMBL" id="JXRA01000127">
    <property type="protein sequence ID" value="KIO74918.1"/>
    <property type="molecule type" value="Genomic_DNA"/>
</dbReference>
<keyword evidence="3" id="KW-0813">Transport</keyword>
<evidence type="ECO:0000256" key="7">
    <source>
        <dbReference type="ARBA" id="ARBA00023237"/>
    </source>
</evidence>
<dbReference type="GO" id="GO:1990281">
    <property type="term" value="C:efflux pump complex"/>
    <property type="evidence" value="ECO:0007669"/>
    <property type="project" value="TreeGrafter"/>
</dbReference>
<evidence type="ECO:0000256" key="1">
    <source>
        <dbReference type="ARBA" id="ARBA00004442"/>
    </source>
</evidence>
<evidence type="ECO:0000256" key="3">
    <source>
        <dbReference type="ARBA" id="ARBA00022448"/>
    </source>
</evidence>
<dbReference type="InterPro" id="IPR003423">
    <property type="entry name" value="OMP_efflux"/>
</dbReference>
<dbReference type="Gene3D" id="1.20.1600.10">
    <property type="entry name" value="Outer membrane efflux proteins (OEP)"/>
    <property type="match status" value="1"/>
</dbReference>
<evidence type="ECO:0000256" key="6">
    <source>
        <dbReference type="ARBA" id="ARBA00023136"/>
    </source>
</evidence>
<dbReference type="GO" id="GO:0015288">
    <property type="term" value="F:porin activity"/>
    <property type="evidence" value="ECO:0007669"/>
    <property type="project" value="TreeGrafter"/>
</dbReference>
<comment type="caution">
    <text evidence="8">The sequence shown here is derived from an EMBL/GenBank/DDBJ whole genome shotgun (WGS) entry which is preliminary data.</text>
</comment>
<dbReference type="InterPro" id="IPR051906">
    <property type="entry name" value="TolC-like"/>
</dbReference>
<name>A0A0D0EZX1_9SPHI</name>
<dbReference type="PANTHER" id="PTHR30026">
    <property type="entry name" value="OUTER MEMBRANE PROTEIN TOLC"/>
    <property type="match status" value="1"/>
</dbReference>
<dbReference type="AlphaFoldDB" id="A0A0D0EZX1"/>
<keyword evidence="7" id="KW-0998">Cell outer membrane</keyword>
<organism evidence="8 9">
    <name type="scientific">Pedobacter lusitanus</name>
    <dbReference type="NCBI Taxonomy" id="1503925"/>
    <lineage>
        <taxon>Bacteria</taxon>
        <taxon>Pseudomonadati</taxon>
        <taxon>Bacteroidota</taxon>
        <taxon>Sphingobacteriia</taxon>
        <taxon>Sphingobacteriales</taxon>
        <taxon>Sphingobacteriaceae</taxon>
        <taxon>Pedobacter</taxon>
    </lineage>
</organism>
<comment type="similarity">
    <text evidence="2">Belongs to the outer membrane factor (OMF) (TC 1.B.17) family.</text>
</comment>
<evidence type="ECO:0000313" key="8">
    <source>
        <dbReference type="EMBL" id="KIO74918.1"/>
    </source>
</evidence>
<proteinExistence type="inferred from homology"/>
<keyword evidence="4" id="KW-1134">Transmembrane beta strand</keyword>
<dbReference type="Pfam" id="PF02321">
    <property type="entry name" value="OEP"/>
    <property type="match status" value="2"/>
</dbReference>
<dbReference type="GO" id="GO:0015562">
    <property type="term" value="F:efflux transmembrane transporter activity"/>
    <property type="evidence" value="ECO:0007669"/>
    <property type="project" value="InterPro"/>
</dbReference>
<gene>
    <name evidence="8" type="ORF">TH53_23780</name>
</gene>
<dbReference type="Proteomes" id="UP000032049">
    <property type="component" value="Unassembled WGS sequence"/>
</dbReference>
<reference evidence="8 9" key="1">
    <citation type="submission" date="2015-01" db="EMBL/GenBank/DDBJ databases">
        <title>Draft genome sequence of Pedobacter sp. NL19 isolated from sludge of an effluent treatment pond in an abandoned uranium mine.</title>
        <authorList>
            <person name="Santos T."/>
            <person name="Caetano T."/>
            <person name="Covas C."/>
            <person name="Cruz A."/>
            <person name="Mendo S."/>
        </authorList>
    </citation>
    <scope>NUCLEOTIDE SEQUENCE [LARGE SCALE GENOMIC DNA]</scope>
    <source>
        <strain evidence="8 9">NL19</strain>
    </source>
</reference>
<accession>A0A0D0EZX1</accession>
<evidence type="ECO:0000256" key="4">
    <source>
        <dbReference type="ARBA" id="ARBA00022452"/>
    </source>
</evidence>
<comment type="subcellular location">
    <subcellularLocation>
        <location evidence="1">Cell outer membrane</location>
    </subcellularLocation>
</comment>
<dbReference type="STRING" id="1503925.TH53_23780"/>
<keyword evidence="6" id="KW-0472">Membrane</keyword>